<accession>A0AAV4U6Q0</accession>
<feature type="region of interest" description="Disordered" evidence="1">
    <location>
        <begin position="70"/>
        <end position="89"/>
    </location>
</feature>
<sequence>MENRYAIVLEKMRAFSFVNICQFALERTLESSVNHHLLFEYSTRKLRVNAGVHSSASFLHLVGIPTDGQTVVDGPTDGQTGVDGPEDGQTRRIFPIHVAKENTKSFWTVHSK</sequence>
<comment type="caution">
    <text evidence="2">The sequence shown here is derived from an EMBL/GenBank/DDBJ whole genome shotgun (WGS) entry which is preliminary data.</text>
</comment>
<name>A0AAV4U6Q0_CAEEX</name>
<dbReference type="EMBL" id="BPLR01012367">
    <property type="protein sequence ID" value="GIY53448.1"/>
    <property type="molecule type" value="Genomic_DNA"/>
</dbReference>
<organism evidence="2 3">
    <name type="scientific">Caerostris extrusa</name>
    <name type="common">Bark spider</name>
    <name type="synonym">Caerostris bankana</name>
    <dbReference type="NCBI Taxonomy" id="172846"/>
    <lineage>
        <taxon>Eukaryota</taxon>
        <taxon>Metazoa</taxon>
        <taxon>Ecdysozoa</taxon>
        <taxon>Arthropoda</taxon>
        <taxon>Chelicerata</taxon>
        <taxon>Arachnida</taxon>
        <taxon>Araneae</taxon>
        <taxon>Araneomorphae</taxon>
        <taxon>Entelegynae</taxon>
        <taxon>Araneoidea</taxon>
        <taxon>Araneidae</taxon>
        <taxon>Caerostris</taxon>
    </lineage>
</organism>
<evidence type="ECO:0000256" key="1">
    <source>
        <dbReference type="SAM" id="MobiDB-lite"/>
    </source>
</evidence>
<proteinExistence type="predicted"/>
<dbReference type="Proteomes" id="UP001054945">
    <property type="component" value="Unassembled WGS sequence"/>
</dbReference>
<protein>
    <submittedName>
        <fullName evidence="2">Uncharacterized protein</fullName>
    </submittedName>
</protein>
<evidence type="ECO:0000313" key="3">
    <source>
        <dbReference type="Proteomes" id="UP001054945"/>
    </source>
</evidence>
<gene>
    <name evidence="2" type="ORF">CEXT_628641</name>
</gene>
<dbReference type="AlphaFoldDB" id="A0AAV4U6Q0"/>
<evidence type="ECO:0000313" key="2">
    <source>
        <dbReference type="EMBL" id="GIY53448.1"/>
    </source>
</evidence>
<reference evidence="2 3" key="1">
    <citation type="submission" date="2021-06" db="EMBL/GenBank/DDBJ databases">
        <title>Caerostris extrusa draft genome.</title>
        <authorList>
            <person name="Kono N."/>
            <person name="Arakawa K."/>
        </authorList>
    </citation>
    <scope>NUCLEOTIDE SEQUENCE [LARGE SCALE GENOMIC DNA]</scope>
</reference>
<keyword evidence="3" id="KW-1185">Reference proteome</keyword>